<sequence>MRMRMKVGSAVAAVRCMTTAVDRITDAAASCEPDLLFKSGKSGTSDSSPLVKRGERDAGGMNSRTSKVGNWSHNSGKIGDVAPPFVSMDFYVDGLCASLSMGEGWEGRVGKLVKRLQFKMKPSHVVKVLERQKDVKLAFSFFRLAQSYGDSGLWEEAVESLSAMSSIRCKPNTTAYNGLMNALVRAGHIDEASKVYERTLDSGCRPDSYTLGILTRGLCRTGKVDEAVVLMKSMKAEFSPSFNVYNMLLDGLGRAGKVEEASEMFQEMIAQKGLSPDVISYQFAGLAFHIFEHFVAIF</sequence>
<dbReference type="InterPro" id="IPR050872">
    <property type="entry name" value="PPR_P_subfamily"/>
</dbReference>
<gene>
    <name evidence="5" type="ORF">R1sor_000009</name>
</gene>
<dbReference type="Proteomes" id="UP001633002">
    <property type="component" value="Unassembled WGS sequence"/>
</dbReference>
<comment type="caution">
    <text evidence="5">The sequence shown here is derived from an EMBL/GenBank/DDBJ whole genome shotgun (WGS) entry which is preliminary data.</text>
</comment>
<feature type="repeat" description="PPR" evidence="3">
    <location>
        <begin position="207"/>
        <end position="237"/>
    </location>
</feature>
<keyword evidence="6" id="KW-1185">Reference proteome</keyword>
<dbReference type="NCBIfam" id="TIGR00756">
    <property type="entry name" value="PPR"/>
    <property type="match status" value="3"/>
</dbReference>
<evidence type="ECO:0000256" key="2">
    <source>
        <dbReference type="ARBA" id="ARBA00022737"/>
    </source>
</evidence>
<dbReference type="Pfam" id="PF13041">
    <property type="entry name" value="PPR_2"/>
    <property type="match status" value="2"/>
</dbReference>
<dbReference type="InterPro" id="IPR002885">
    <property type="entry name" value="PPR_rpt"/>
</dbReference>
<protein>
    <recommendedName>
        <fullName evidence="7">Pentatricopeptide repeat-containing protein</fullName>
    </recommendedName>
</protein>
<evidence type="ECO:0000313" key="5">
    <source>
        <dbReference type="EMBL" id="KAL3681987.1"/>
    </source>
</evidence>
<dbReference type="InterPro" id="IPR011990">
    <property type="entry name" value="TPR-like_helical_dom_sf"/>
</dbReference>
<keyword evidence="2" id="KW-0677">Repeat</keyword>
<dbReference type="AlphaFoldDB" id="A0ABD3GU77"/>
<feature type="region of interest" description="Disordered" evidence="4">
    <location>
        <begin position="40"/>
        <end position="69"/>
    </location>
</feature>
<feature type="repeat" description="PPR" evidence="3">
    <location>
        <begin position="172"/>
        <end position="206"/>
    </location>
</feature>
<reference evidence="5 6" key="1">
    <citation type="submission" date="2024-09" db="EMBL/GenBank/DDBJ databases">
        <title>Chromosome-scale assembly of Riccia sorocarpa.</title>
        <authorList>
            <person name="Paukszto L."/>
        </authorList>
    </citation>
    <scope>NUCLEOTIDE SEQUENCE [LARGE SCALE GENOMIC DNA]</scope>
    <source>
        <strain evidence="5">LP-2024</strain>
        <tissue evidence="5">Aerial parts of the thallus</tissue>
    </source>
</reference>
<dbReference type="EMBL" id="JBJQOH010000006">
    <property type="protein sequence ID" value="KAL3681987.1"/>
    <property type="molecule type" value="Genomic_DNA"/>
</dbReference>
<dbReference type="PANTHER" id="PTHR46128">
    <property type="entry name" value="MITOCHONDRIAL GROUP I INTRON SPLICING FACTOR CCM1"/>
    <property type="match status" value="1"/>
</dbReference>
<comment type="similarity">
    <text evidence="1">Belongs to the PPR family. P subfamily.</text>
</comment>
<evidence type="ECO:0000313" key="6">
    <source>
        <dbReference type="Proteomes" id="UP001633002"/>
    </source>
</evidence>
<accession>A0ABD3GU77</accession>
<organism evidence="5 6">
    <name type="scientific">Riccia sorocarpa</name>
    <dbReference type="NCBI Taxonomy" id="122646"/>
    <lineage>
        <taxon>Eukaryota</taxon>
        <taxon>Viridiplantae</taxon>
        <taxon>Streptophyta</taxon>
        <taxon>Embryophyta</taxon>
        <taxon>Marchantiophyta</taxon>
        <taxon>Marchantiopsida</taxon>
        <taxon>Marchantiidae</taxon>
        <taxon>Marchantiales</taxon>
        <taxon>Ricciaceae</taxon>
        <taxon>Riccia</taxon>
    </lineage>
</organism>
<evidence type="ECO:0000256" key="4">
    <source>
        <dbReference type="SAM" id="MobiDB-lite"/>
    </source>
</evidence>
<proteinExistence type="inferred from homology"/>
<dbReference type="Gene3D" id="1.25.40.10">
    <property type="entry name" value="Tetratricopeptide repeat domain"/>
    <property type="match status" value="2"/>
</dbReference>
<name>A0ABD3GU77_9MARC</name>
<dbReference type="SUPFAM" id="SSF48452">
    <property type="entry name" value="TPR-like"/>
    <property type="match status" value="1"/>
</dbReference>
<feature type="repeat" description="PPR" evidence="3">
    <location>
        <begin position="241"/>
        <end position="276"/>
    </location>
</feature>
<evidence type="ECO:0000256" key="3">
    <source>
        <dbReference type="PROSITE-ProRule" id="PRU00708"/>
    </source>
</evidence>
<evidence type="ECO:0008006" key="7">
    <source>
        <dbReference type="Google" id="ProtNLM"/>
    </source>
</evidence>
<dbReference type="PROSITE" id="PS51375">
    <property type="entry name" value="PPR"/>
    <property type="match status" value="3"/>
</dbReference>
<evidence type="ECO:0000256" key="1">
    <source>
        <dbReference type="ARBA" id="ARBA00007626"/>
    </source>
</evidence>
<dbReference type="PANTHER" id="PTHR46128:SF329">
    <property type="entry name" value="MITOCHONDRIAL GROUP I INTRON SPLICING FACTOR DMR1"/>
    <property type="match status" value="1"/>
</dbReference>